<evidence type="ECO:0000256" key="7">
    <source>
        <dbReference type="ARBA" id="ARBA00023295"/>
    </source>
</evidence>
<proteinExistence type="inferred from homology"/>
<name>A0A6A2ZQV4_HIBSY</name>
<comment type="catalytic activity">
    <reaction evidence="1">
        <text>Endohydrolysis of (1-&gt;4)-alpha-D-glucosidic linkages in polysaccharides containing three or more (1-&gt;4)-alpha-linked D-glucose units.</text>
        <dbReference type="EC" id="3.2.1.1"/>
    </reaction>
</comment>
<dbReference type="SMART" id="SM00642">
    <property type="entry name" value="Aamy"/>
    <property type="match status" value="1"/>
</dbReference>
<sequence>MIAGSLKLGPFPPPALGGGPKVTKKCERLSGGVMVGRLHCHMPWWKDATVYFMDSGGYNVVSQIKQAERNWLVSSISLAILNDKLFITSQVKQKTLIICGENDKIVSKKLAMRLLFELPKASMQQVSDTGHLPHVEKPHHVIKLIAEFARVERNMGTFLKPSSASGMLLPQSPVVSLGRPRGQFPLILGGSSNRKRKNLLTGNWRCGPRIIAASNRGNSNDTFTDDEDGFMSRRNKKSETKKDKLTETKRAFSEAKARGEALEKERDQLLEEFASSEAKQKENAATILHDKELVVSELESEKSLLHQKLQESVEEKSALESKLVLAKQDAVELAVQVEKLAEIAFQQTTSHVLEDAKLRVSAAETLAAESAFQIEDQIRKSTEGTISSIIEESRDAIKEALDVAENASEQAMKAIAAFTDGINPIDAIASVQSENIKLQGAVSDLEAQLLVSKSEFDSLKLELQMTQEQASAAELRASNAEKALLEFQDLRRKKALEQEEDIRSLLERIKKEAEERKKALSEAFNAELQSIKAAVDAAKETTHSRENAYMKRCEALQRSLSTSESALKMWRQRAEMAQSLLLKERSEKEENRDNVYVSNGGRIDLLTDDDSQKWKLLSCGPRKEIPPWMARRIWSIRPKFPPRKADISKALRSKFKSLELPKPYQVWSIAEQKVREGDILVEQVMEKEVIEKKRKTLERALQRKTVQWQRTREETKFEPGTGTGREIVFQGFNWESWRRQWYEELAIKAADLSQTGITAVWLPPPTESVAPQGYMPSDLYNLNSKYGSVDDLKSCIEEMHAQDLLVCGAIFMNSKLYPNGVWNIFGGKLAWGPEAIVCDDPNFQGRGNPSSGDIFHAAPNVDHSQDFVRRDIKEWLKWLRNDIGYDGWRLDFVRGFSGTFVKEYIEASHPAFAIGEYWDCMAYENGNLSYNQDAHRQRIVNWINATGGTSSAFDVTTKGILHSALHGQYWRLIDPQGKPTGVMGWWPSRACTFLENHDTGSTQGHWPFPRDKLAQGYAYILTHPGTPVLFYDHLYEFSMRDVLTELIEARRRAGIHCRSSVKIYHANNEGYVARVGDTLVIKLGHFNWNPSKENQLDALYVLRIGDAAEMKPGDLIEIGHGIRDEAISLV</sequence>
<evidence type="ECO:0000256" key="1">
    <source>
        <dbReference type="ARBA" id="ARBA00000548"/>
    </source>
</evidence>
<feature type="domain" description="Glycosyl hydrolase family 13 catalytic" evidence="11">
    <location>
        <begin position="726"/>
        <end position="1050"/>
    </location>
</feature>
<dbReference type="Gene3D" id="3.40.50.1820">
    <property type="entry name" value="alpha/beta hydrolase"/>
    <property type="match status" value="1"/>
</dbReference>
<dbReference type="CDD" id="cd11314">
    <property type="entry name" value="AmyAc_arch_bac_plant_AmyA"/>
    <property type="match status" value="1"/>
</dbReference>
<evidence type="ECO:0000313" key="13">
    <source>
        <dbReference type="Proteomes" id="UP000436088"/>
    </source>
</evidence>
<evidence type="ECO:0000259" key="11">
    <source>
        <dbReference type="SMART" id="SM00642"/>
    </source>
</evidence>
<evidence type="ECO:0000256" key="2">
    <source>
        <dbReference type="ARBA" id="ARBA00001913"/>
    </source>
</evidence>
<dbReference type="GO" id="GO:0005975">
    <property type="term" value="P:carbohydrate metabolic process"/>
    <property type="evidence" value="ECO:0007669"/>
    <property type="project" value="InterPro"/>
</dbReference>
<reference evidence="12" key="1">
    <citation type="submission" date="2019-09" db="EMBL/GenBank/DDBJ databases">
        <title>Draft genome information of white flower Hibiscus syriacus.</title>
        <authorList>
            <person name="Kim Y.-M."/>
        </authorList>
    </citation>
    <scope>NUCLEOTIDE SEQUENCE [LARGE SCALE GENOMIC DNA]</scope>
    <source>
        <strain evidence="12">YM2019G1</strain>
    </source>
</reference>
<evidence type="ECO:0000313" key="12">
    <source>
        <dbReference type="EMBL" id="KAE8694173.1"/>
    </source>
</evidence>
<evidence type="ECO:0000256" key="5">
    <source>
        <dbReference type="ARBA" id="ARBA00022801"/>
    </source>
</evidence>
<dbReference type="Gene3D" id="2.60.40.1180">
    <property type="entry name" value="Golgi alpha-mannosidase II"/>
    <property type="match status" value="1"/>
</dbReference>
<dbReference type="GO" id="GO:0004556">
    <property type="term" value="F:alpha-amylase activity"/>
    <property type="evidence" value="ECO:0007669"/>
    <property type="project" value="UniProtKB-EC"/>
</dbReference>
<comment type="cofactor">
    <cofactor evidence="2">
        <name>Ca(2+)</name>
        <dbReference type="ChEBI" id="CHEBI:29108"/>
    </cofactor>
</comment>
<dbReference type="PANTHER" id="PTHR43447">
    <property type="entry name" value="ALPHA-AMYLASE"/>
    <property type="match status" value="1"/>
</dbReference>
<dbReference type="EC" id="3.2.1.1" evidence="4"/>
<keyword evidence="5" id="KW-0378">Hydrolase</keyword>
<evidence type="ECO:0000256" key="10">
    <source>
        <dbReference type="SAM" id="MobiDB-lite"/>
    </source>
</evidence>
<dbReference type="Proteomes" id="UP000436088">
    <property type="component" value="Unassembled WGS sequence"/>
</dbReference>
<organism evidence="12 13">
    <name type="scientific">Hibiscus syriacus</name>
    <name type="common">Rose of Sharon</name>
    <dbReference type="NCBI Taxonomy" id="106335"/>
    <lineage>
        <taxon>Eukaryota</taxon>
        <taxon>Viridiplantae</taxon>
        <taxon>Streptophyta</taxon>
        <taxon>Embryophyta</taxon>
        <taxon>Tracheophyta</taxon>
        <taxon>Spermatophyta</taxon>
        <taxon>Magnoliopsida</taxon>
        <taxon>eudicotyledons</taxon>
        <taxon>Gunneridae</taxon>
        <taxon>Pentapetalae</taxon>
        <taxon>rosids</taxon>
        <taxon>malvids</taxon>
        <taxon>Malvales</taxon>
        <taxon>Malvaceae</taxon>
        <taxon>Malvoideae</taxon>
        <taxon>Hibiscus</taxon>
    </lineage>
</organism>
<dbReference type="Pfam" id="PF07821">
    <property type="entry name" value="Alpha-amyl_C2"/>
    <property type="match status" value="1"/>
</dbReference>
<dbReference type="InterPro" id="IPR013780">
    <property type="entry name" value="Glyco_hydro_b"/>
</dbReference>
<accession>A0A6A2ZQV4</accession>
<comment type="caution">
    <text evidence="12">The sequence shown here is derived from an EMBL/GenBank/DDBJ whole genome shotgun (WGS) entry which is preliminary data.</text>
</comment>
<evidence type="ECO:0000256" key="9">
    <source>
        <dbReference type="SAM" id="Coils"/>
    </source>
</evidence>
<dbReference type="EMBL" id="VEPZ02001112">
    <property type="protein sequence ID" value="KAE8694173.1"/>
    <property type="molecule type" value="Genomic_DNA"/>
</dbReference>
<dbReference type="AlphaFoldDB" id="A0A6A2ZQV4"/>
<dbReference type="GO" id="GO:0005509">
    <property type="term" value="F:calcium ion binding"/>
    <property type="evidence" value="ECO:0007669"/>
    <property type="project" value="InterPro"/>
</dbReference>
<dbReference type="InterPro" id="IPR029058">
    <property type="entry name" value="AB_hydrolase_fold"/>
</dbReference>
<gene>
    <name evidence="12" type="ORF">F3Y22_tig00110788pilonHSYRG00579</name>
</gene>
<dbReference type="InterPro" id="IPR012850">
    <property type="entry name" value="A-amylase_bs_C"/>
</dbReference>
<evidence type="ECO:0000256" key="3">
    <source>
        <dbReference type="ARBA" id="ARBA00008061"/>
    </source>
</evidence>
<feature type="region of interest" description="Disordered" evidence="10">
    <location>
        <begin position="216"/>
        <end position="245"/>
    </location>
</feature>
<dbReference type="Gene3D" id="3.20.20.80">
    <property type="entry name" value="Glycosidases"/>
    <property type="match status" value="1"/>
</dbReference>
<dbReference type="SUPFAM" id="SSF51445">
    <property type="entry name" value="(Trans)glycosidases"/>
    <property type="match status" value="1"/>
</dbReference>
<keyword evidence="6" id="KW-0119">Carbohydrate metabolism</keyword>
<keyword evidence="9" id="KW-0175">Coiled coil</keyword>
<dbReference type="SUPFAM" id="SSF53474">
    <property type="entry name" value="alpha/beta-Hydrolases"/>
    <property type="match status" value="1"/>
</dbReference>
<keyword evidence="7" id="KW-0326">Glycosidase</keyword>
<dbReference type="InterPro" id="IPR017853">
    <property type="entry name" value="GH"/>
</dbReference>
<protein>
    <recommendedName>
        <fullName evidence="4">alpha-amylase</fullName>
        <ecNumber evidence="4">3.2.1.1</ecNumber>
    </recommendedName>
    <alternativeName>
        <fullName evidence="8">1,4-alpha-D-glucan glucanohydrolase</fullName>
    </alternativeName>
</protein>
<dbReference type="InterPro" id="IPR006047">
    <property type="entry name" value="GH13_cat_dom"/>
</dbReference>
<feature type="coiled-coil region" evidence="9">
    <location>
        <begin position="245"/>
        <end position="329"/>
    </location>
</feature>
<evidence type="ECO:0000256" key="8">
    <source>
        <dbReference type="ARBA" id="ARBA00030238"/>
    </source>
</evidence>
<keyword evidence="13" id="KW-1185">Reference proteome</keyword>
<evidence type="ECO:0000256" key="4">
    <source>
        <dbReference type="ARBA" id="ARBA00012595"/>
    </source>
</evidence>
<feature type="coiled-coil region" evidence="9">
    <location>
        <begin position="390"/>
        <end position="541"/>
    </location>
</feature>
<comment type="similarity">
    <text evidence="3">Belongs to the glycosyl hydrolase 13 family.</text>
</comment>
<evidence type="ECO:0000256" key="6">
    <source>
        <dbReference type="ARBA" id="ARBA00023277"/>
    </source>
</evidence>